<evidence type="ECO:0008006" key="2">
    <source>
        <dbReference type="Google" id="ProtNLM"/>
    </source>
</evidence>
<evidence type="ECO:0000313" key="1">
    <source>
        <dbReference type="EMBL" id="CAE0125252.1"/>
    </source>
</evidence>
<organism evidence="1">
    <name type="scientific">Haptolina ericina</name>
    <dbReference type="NCBI Taxonomy" id="156174"/>
    <lineage>
        <taxon>Eukaryota</taxon>
        <taxon>Haptista</taxon>
        <taxon>Haptophyta</taxon>
        <taxon>Prymnesiophyceae</taxon>
        <taxon>Prymnesiales</taxon>
        <taxon>Prymnesiaceae</taxon>
        <taxon>Haptolina</taxon>
    </lineage>
</organism>
<dbReference type="InterPro" id="IPR029063">
    <property type="entry name" value="SAM-dependent_MTases_sf"/>
</dbReference>
<dbReference type="Gene3D" id="3.40.50.150">
    <property type="entry name" value="Vaccinia Virus protein VP39"/>
    <property type="match status" value="1"/>
</dbReference>
<gene>
    <name evidence="1" type="ORF">HERI1096_LOCUS25474</name>
</gene>
<accession>A0A7S3B548</accession>
<reference evidence="1" key="1">
    <citation type="submission" date="2021-01" db="EMBL/GenBank/DDBJ databases">
        <authorList>
            <person name="Corre E."/>
            <person name="Pelletier E."/>
            <person name="Niang G."/>
            <person name="Scheremetjew M."/>
            <person name="Finn R."/>
            <person name="Kale V."/>
            <person name="Holt S."/>
            <person name="Cochrane G."/>
            <person name="Meng A."/>
            <person name="Brown T."/>
            <person name="Cohen L."/>
        </authorList>
    </citation>
    <scope>NUCLEOTIDE SEQUENCE</scope>
    <source>
        <strain evidence="1">CCMP281</strain>
    </source>
</reference>
<proteinExistence type="predicted"/>
<protein>
    <recommendedName>
        <fullName evidence="2">Methyltransferase type 11 domain-containing protein</fullName>
    </recommendedName>
</protein>
<dbReference type="SUPFAM" id="SSF53335">
    <property type="entry name" value="S-adenosyl-L-methionine-dependent methyltransferases"/>
    <property type="match status" value="1"/>
</dbReference>
<sequence>MIDIGSGNGAASAKAYTNLGMHGGLQGYDVLVHKSTPGAMMQHVKLFDGVHIPETNASFDVISFTYVLHHTRENTLPLLREAARVTREWAVIAEDHLNNQAGDPIAVARHQSHDRTAVFRDEGEWRQLFDAAGFHVIASGPMFDVRSLQNYYILRKKELSRACGSVKGNPKPCARDVALISANEQSILLSRLAPSRNSSK</sequence>
<dbReference type="AlphaFoldDB" id="A0A7S3B548"/>
<dbReference type="Pfam" id="PF13489">
    <property type="entry name" value="Methyltransf_23"/>
    <property type="match status" value="1"/>
</dbReference>
<dbReference type="EMBL" id="HBHX01046036">
    <property type="protein sequence ID" value="CAE0125252.1"/>
    <property type="molecule type" value="Transcribed_RNA"/>
</dbReference>
<name>A0A7S3B548_9EUKA</name>